<proteinExistence type="predicted"/>
<gene>
    <name evidence="1" type="ordered locus">BP1026B_II0721</name>
</gene>
<evidence type="ECO:0000313" key="2">
    <source>
        <dbReference type="Proteomes" id="UP000010087"/>
    </source>
</evidence>
<dbReference type="RefSeq" id="WP_004204101.1">
    <property type="nucleotide sequence ID" value="NC_017832.1"/>
</dbReference>
<dbReference type="PATRIC" id="fig|884204.3.peg.4911"/>
<sequence>MGDRGLRGGHRRTIAHDTAAGVALPSLAALPPGVLPADLAAASSGALLSVGGGPSQQIDDHAFTSRNYTALVCSSGLRQEFTTPHCSR</sequence>
<dbReference type="EMBL" id="CP002834">
    <property type="protein sequence ID" value="AFI68980.1"/>
    <property type="molecule type" value="Genomic_DNA"/>
</dbReference>
<name>A0A0H3HVV8_BURP2</name>
<organism evidence="1 2">
    <name type="scientific">Burkholderia pseudomallei (strain 1026b)</name>
    <dbReference type="NCBI Taxonomy" id="884204"/>
    <lineage>
        <taxon>Bacteria</taxon>
        <taxon>Pseudomonadati</taxon>
        <taxon>Pseudomonadota</taxon>
        <taxon>Betaproteobacteria</taxon>
        <taxon>Burkholderiales</taxon>
        <taxon>Burkholderiaceae</taxon>
        <taxon>Burkholderia</taxon>
        <taxon>pseudomallei group</taxon>
    </lineage>
</organism>
<evidence type="ECO:0000313" key="1">
    <source>
        <dbReference type="EMBL" id="AFI68980.1"/>
    </source>
</evidence>
<reference evidence="1 2" key="1">
    <citation type="journal article" date="2012" name="PLoS ONE">
        <title>Evolution of Burkholderia pseudomallei in recurrent melioidosis.</title>
        <authorList>
            <person name="Hayden H.S."/>
            <person name="Lim R."/>
            <person name="Brittnacher M.J."/>
            <person name="Sims E.H."/>
            <person name="Ramage E.R."/>
            <person name="Fong C."/>
            <person name="Wu Z."/>
            <person name="Crist E."/>
            <person name="Chang J."/>
            <person name="Zhou Y."/>
            <person name="Radey M."/>
            <person name="Rohmer L."/>
            <person name="Haugen E."/>
            <person name="Gillett W."/>
            <person name="Wuthiekanun V."/>
            <person name="Peacock S.J."/>
            <person name="Kaul R."/>
            <person name="Miller S.I."/>
            <person name="Manoil C."/>
            <person name="Jacobs M.A."/>
        </authorList>
    </citation>
    <scope>NUCLEOTIDE SEQUENCE [LARGE SCALE GENOMIC DNA]</scope>
    <source>
        <strain evidence="1 2">1026b</strain>
    </source>
</reference>
<dbReference type="KEGG" id="bpz:BP1026B_II0721"/>
<dbReference type="Proteomes" id="UP000010087">
    <property type="component" value="Chromosome 2"/>
</dbReference>
<accession>A0A0H3HVV8</accession>
<dbReference type="AlphaFoldDB" id="A0A0H3HVV8"/>
<protein>
    <submittedName>
        <fullName evidence="1">Uncharacterized protein</fullName>
    </submittedName>
</protein>
<dbReference type="GeneID" id="93062780"/>